<evidence type="ECO:0000313" key="8">
    <source>
        <dbReference type="Proteomes" id="UP000631535"/>
    </source>
</evidence>
<dbReference type="PROSITE" id="PS52004">
    <property type="entry name" value="KS3_2"/>
    <property type="match status" value="1"/>
</dbReference>
<dbReference type="CDD" id="cd00833">
    <property type="entry name" value="PKS"/>
    <property type="match status" value="1"/>
</dbReference>
<keyword evidence="3" id="KW-0808">Transferase</keyword>
<dbReference type="InterPro" id="IPR016039">
    <property type="entry name" value="Thiolase-like"/>
</dbReference>
<dbReference type="RefSeq" id="WP_229711911.1">
    <property type="nucleotide sequence ID" value="NZ_BMMP01000009.1"/>
</dbReference>
<dbReference type="Pfam" id="PF22621">
    <property type="entry name" value="CurL-like_PKS_C"/>
    <property type="match status" value="1"/>
</dbReference>
<dbReference type="InterPro" id="IPR014031">
    <property type="entry name" value="Ketoacyl_synth_C"/>
</dbReference>
<dbReference type="SUPFAM" id="SSF47336">
    <property type="entry name" value="ACP-like"/>
    <property type="match status" value="1"/>
</dbReference>
<evidence type="ECO:0000256" key="2">
    <source>
        <dbReference type="ARBA" id="ARBA00022553"/>
    </source>
</evidence>
<proteinExistence type="predicted"/>
<keyword evidence="1" id="KW-0596">Phosphopantetheine</keyword>
<evidence type="ECO:0000256" key="1">
    <source>
        <dbReference type="ARBA" id="ARBA00022450"/>
    </source>
</evidence>
<dbReference type="Proteomes" id="UP000631535">
    <property type="component" value="Unassembled WGS sequence"/>
</dbReference>
<dbReference type="Pfam" id="PF02801">
    <property type="entry name" value="Ketoacyl-synt_C"/>
    <property type="match status" value="1"/>
</dbReference>
<name>A0ABQ2MF31_9ACTN</name>
<dbReference type="InterPro" id="IPR020841">
    <property type="entry name" value="PKS_Beta-ketoAc_synthase_dom"/>
</dbReference>
<dbReference type="InterPro" id="IPR009081">
    <property type="entry name" value="PP-bd_ACP"/>
</dbReference>
<dbReference type="Gene3D" id="3.40.47.10">
    <property type="match status" value="1"/>
</dbReference>
<gene>
    <name evidence="7" type="ORF">GCM10012287_30540</name>
</gene>
<comment type="caution">
    <text evidence="7">The sequence shown here is derived from an EMBL/GenBank/DDBJ whole genome shotgun (WGS) entry which is preliminary data.</text>
</comment>
<organism evidence="7 8">
    <name type="scientific">Streptomyces daqingensis</name>
    <dbReference type="NCBI Taxonomy" id="1472640"/>
    <lineage>
        <taxon>Bacteria</taxon>
        <taxon>Bacillati</taxon>
        <taxon>Actinomycetota</taxon>
        <taxon>Actinomycetes</taxon>
        <taxon>Kitasatosporales</taxon>
        <taxon>Streptomycetaceae</taxon>
        <taxon>Streptomyces</taxon>
    </lineage>
</organism>
<keyword evidence="4" id="KW-0012">Acyltransferase</keyword>
<sequence>MKRSKADIEARSVAVIGMACRFPGASGADELWDILSDGRDVTSETPADRYDVDALYSPEGKPGTVRSRRAGYLEDMADFDAEFFEMSHTEAVELDPQHRLLLMTTWEALEDAGQRPDALAGSRTGVYVGNTRADFLETRFREGLESVTPSAFHNFRSLLPARLSWVYDFRGPSVTIDTACSSSLAAVHAAVQSLRAKETPLAIAAGVNLALRPDETVMMTQAGTLATDGRSKFGDADADGYAPSDGVGVVILKPLTEARADGDRIRAVIRGSAVSNDGRTSESLLTPSLAGQIEVLRWAYEDAGVSPSDVDFVEAHGTGSPALDPLELCALGQVLGEGRPLDRRCYVGSVKTNVGHAEAAGGMAGLIKTVMCLEHGQLPPTLHHDSPNPLVPWENLPLEVPTKLQDLPDHGRPVLAGITGQGGSCLNAHLVVAQGETTAGGNTPLLRRPRLTSRAYMLPLSARTPAALDTLARDYIRYLGPDGQGSTHPLRDICYSAATRRQHHAHRIAVTGTAHDEIVTALERFLNGEAQVEDKRTRKLSSFVEQYLAGRPVDSDQLFGSGCRFVPLPTYPWQTQRYWPGEQGPAEDSADLAAAVLREHARNPQTEFSDSSLLSEIGIDSLARLQITVKLAGDHNYDVDAEELAELRTVGELRHWLNGLEAQAV</sequence>
<evidence type="ECO:0000313" key="7">
    <source>
        <dbReference type="EMBL" id="GGO50554.1"/>
    </source>
</evidence>
<dbReference type="InterPro" id="IPR050091">
    <property type="entry name" value="PKS_NRPS_Biosynth_Enz"/>
</dbReference>
<evidence type="ECO:0000259" key="5">
    <source>
        <dbReference type="PROSITE" id="PS50075"/>
    </source>
</evidence>
<feature type="domain" description="Ketosynthase family 3 (KS3)" evidence="6">
    <location>
        <begin position="10"/>
        <end position="434"/>
    </location>
</feature>
<dbReference type="PANTHER" id="PTHR43775:SF37">
    <property type="entry name" value="SI:DKEY-61P9.11"/>
    <property type="match status" value="1"/>
</dbReference>
<dbReference type="PROSITE" id="PS00606">
    <property type="entry name" value="KS3_1"/>
    <property type="match status" value="1"/>
</dbReference>
<dbReference type="Gene3D" id="3.30.70.3290">
    <property type="match status" value="1"/>
</dbReference>
<protein>
    <recommendedName>
        <fullName evidence="9">Polyketide synthase</fullName>
    </recommendedName>
</protein>
<keyword evidence="2" id="KW-0597">Phosphoprotein</keyword>
<dbReference type="PROSITE" id="PS50075">
    <property type="entry name" value="CARRIER"/>
    <property type="match status" value="1"/>
</dbReference>
<dbReference type="InterPro" id="IPR014030">
    <property type="entry name" value="Ketoacyl_synth_N"/>
</dbReference>
<evidence type="ECO:0000256" key="4">
    <source>
        <dbReference type="ARBA" id="ARBA00023315"/>
    </source>
</evidence>
<keyword evidence="8" id="KW-1185">Reference proteome</keyword>
<dbReference type="InterPro" id="IPR018201">
    <property type="entry name" value="Ketoacyl_synth_AS"/>
</dbReference>
<evidence type="ECO:0000259" key="6">
    <source>
        <dbReference type="PROSITE" id="PS52004"/>
    </source>
</evidence>
<dbReference type="PANTHER" id="PTHR43775">
    <property type="entry name" value="FATTY ACID SYNTHASE"/>
    <property type="match status" value="1"/>
</dbReference>
<feature type="domain" description="Carrier" evidence="5">
    <location>
        <begin position="587"/>
        <end position="661"/>
    </location>
</feature>
<dbReference type="InterPro" id="IPR036736">
    <property type="entry name" value="ACP-like_sf"/>
</dbReference>
<dbReference type="EMBL" id="BMMP01000009">
    <property type="protein sequence ID" value="GGO50554.1"/>
    <property type="molecule type" value="Genomic_DNA"/>
</dbReference>
<dbReference type="Pfam" id="PF00109">
    <property type="entry name" value="ketoacyl-synt"/>
    <property type="match status" value="1"/>
</dbReference>
<accession>A0ABQ2MF31</accession>
<evidence type="ECO:0000256" key="3">
    <source>
        <dbReference type="ARBA" id="ARBA00022679"/>
    </source>
</evidence>
<dbReference type="SUPFAM" id="SSF53901">
    <property type="entry name" value="Thiolase-like"/>
    <property type="match status" value="1"/>
</dbReference>
<dbReference type="SMART" id="SM00825">
    <property type="entry name" value="PKS_KS"/>
    <property type="match status" value="1"/>
</dbReference>
<dbReference type="Pfam" id="PF00550">
    <property type="entry name" value="PP-binding"/>
    <property type="match status" value="1"/>
</dbReference>
<evidence type="ECO:0008006" key="9">
    <source>
        <dbReference type="Google" id="ProtNLM"/>
    </source>
</evidence>
<reference evidence="8" key="1">
    <citation type="journal article" date="2019" name="Int. J. Syst. Evol. Microbiol.">
        <title>The Global Catalogue of Microorganisms (GCM) 10K type strain sequencing project: providing services to taxonomists for standard genome sequencing and annotation.</title>
        <authorList>
            <consortium name="The Broad Institute Genomics Platform"/>
            <consortium name="The Broad Institute Genome Sequencing Center for Infectious Disease"/>
            <person name="Wu L."/>
            <person name="Ma J."/>
        </authorList>
    </citation>
    <scope>NUCLEOTIDE SEQUENCE [LARGE SCALE GENOMIC DNA]</scope>
    <source>
        <strain evidence="8">CGMCC 4.7178</strain>
    </source>
</reference>
<dbReference type="Gene3D" id="1.10.1200.10">
    <property type="entry name" value="ACP-like"/>
    <property type="match status" value="1"/>
</dbReference>